<evidence type="ECO:0000256" key="1">
    <source>
        <dbReference type="SAM" id="Phobius"/>
    </source>
</evidence>
<keyword evidence="1" id="KW-0812">Transmembrane</keyword>
<name>A0A238L7T3_9RHOB</name>
<keyword evidence="1" id="KW-1133">Transmembrane helix</keyword>
<reference evidence="2 3" key="1">
    <citation type="submission" date="2017-05" db="EMBL/GenBank/DDBJ databases">
        <authorList>
            <person name="Song R."/>
            <person name="Chenine A.L."/>
            <person name="Ruprecht R.M."/>
        </authorList>
    </citation>
    <scope>NUCLEOTIDE SEQUENCE [LARGE SCALE GENOMIC DNA]</scope>
    <source>
        <strain evidence="2 3">CECT 8898</strain>
    </source>
</reference>
<dbReference type="Proteomes" id="UP000207598">
    <property type="component" value="Unassembled WGS sequence"/>
</dbReference>
<dbReference type="EMBL" id="FXYF01000033">
    <property type="protein sequence ID" value="SMX50901.1"/>
    <property type="molecule type" value="Genomic_DNA"/>
</dbReference>
<evidence type="ECO:0000313" key="2">
    <source>
        <dbReference type="EMBL" id="SMX50901.1"/>
    </source>
</evidence>
<feature type="transmembrane region" description="Helical" evidence="1">
    <location>
        <begin position="39"/>
        <end position="59"/>
    </location>
</feature>
<keyword evidence="1" id="KW-0472">Membrane</keyword>
<accession>A0A238L7T3</accession>
<dbReference type="AlphaFoldDB" id="A0A238L7T3"/>
<proteinExistence type="predicted"/>
<keyword evidence="3" id="KW-1185">Reference proteome</keyword>
<gene>
    <name evidence="2" type="ORF">MAA8898_05103</name>
</gene>
<organism evidence="2 3">
    <name type="scientific">Maliponia aquimaris</name>
    <dbReference type="NCBI Taxonomy" id="1673631"/>
    <lineage>
        <taxon>Bacteria</taxon>
        <taxon>Pseudomonadati</taxon>
        <taxon>Pseudomonadota</taxon>
        <taxon>Alphaproteobacteria</taxon>
        <taxon>Rhodobacterales</taxon>
        <taxon>Paracoccaceae</taxon>
        <taxon>Maliponia</taxon>
    </lineage>
</organism>
<protein>
    <submittedName>
        <fullName evidence="2">Uncharacterized protein</fullName>
    </submittedName>
</protein>
<sequence length="111" mass="11265">MKSTGITHGAVLLGLRLLWVAANLPLPDAFTVIALRDLVVQYSGVLAIGAMSIAMVLAVRSPRVDRTAGRVRQILPPAQVAGHRGFGGGAGTLGCGERAEMGDSAGSDGGT</sequence>
<evidence type="ECO:0000313" key="3">
    <source>
        <dbReference type="Proteomes" id="UP000207598"/>
    </source>
</evidence>
<dbReference type="RefSeq" id="WP_245853645.1">
    <property type="nucleotide sequence ID" value="NZ_FXYF01000033.1"/>
</dbReference>